<comment type="similarity">
    <text evidence="9">Belongs to the Bfd family.</text>
</comment>
<evidence type="ECO:0000256" key="1">
    <source>
        <dbReference type="ARBA" id="ARBA00022448"/>
    </source>
</evidence>
<dbReference type="OrthoDB" id="9815350at2"/>
<dbReference type="PANTHER" id="PTHR37424:SF1">
    <property type="entry name" value="BACTERIOFERRITIN-ASSOCIATED FERREDOXIN"/>
    <property type="match status" value="1"/>
</dbReference>
<keyword evidence="2" id="KW-0001">2Fe-2S</keyword>
<dbReference type="GO" id="GO:0051537">
    <property type="term" value="F:2 iron, 2 sulfur cluster binding"/>
    <property type="evidence" value="ECO:0007669"/>
    <property type="project" value="UniProtKB-KW"/>
</dbReference>
<dbReference type="GO" id="GO:0046872">
    <property type="term" value="F:metal ion binding"/>
    <property type="evidence" value="ECO:0007669"/>
    <property type="project" value="UniProtKB-KW"/>
</dbReference>
<dbReference type="InterPro" id="IPR052371">
    <property type="entry name" value="BFD-associated_ferredoxin"/>
</dbReference>
<dbReference type="Gene3D" id="1.10.10.1100">
    <property type="entry name" value="BFD-like [2Fe-2S]-binding domain"/>
    <property type="match status" value="1"/>
</dbReference>
<evidence type="ECO:0000256" key="4">
    <source>
        <dbReference type="ARBA" id="ARBA00022982"/>
    </source>
</evidence>
<dbReference type="PANTHER" id="PTHR37424">
    <property type="entry name" value="BACTERIOFERRITIN-ASSOCIATED FERREDOXIN"/>
    <property type="match status" value="1"/>
</dbReference>
<evidence type="ECO:0000256" key="7">
    <source>
        <dbReference type="ARBA" id="ARBA00034078"/>
    </source>
</evidence>
<evidence type="ECO:0000256" key="9">
    <source>
        <dbReference type="ARBA" id="ARBA00046332"/>
    </source>
</evidence>
<evidence type="ECO:0000259" key="10">
    <source>
        <dbReference type="Pfam" id="PF04324"/>
    </source>
</evidence>
<keyword evidence="1" id="KW-0813">Transport</keyword>
<evidence type="ECO:0000313" key="12">
    <source>
        <dbReference type="Proteomes" id="UP000295565"/>
    </source>
</evidence>
<reference evidence="11 12" key="1">
    <citation type="submission" date="2019-03" db="EMBL/GenBank/DDBJ databases">
        <title>Genomic Encyclopedia of Type Strains, Phase IV (KMG-IV): sequencing the most valuable type-strain genomes for metagenomic binning, comparative biology and taxonomic classification.</title>
        <authorList>
            <person name="Goeker M."/>
        </authorList>
    </citation>
    <scope>NUCLEOTIDE SEQUENCE [LARGE SCALE GENOMIC DNA]</scope>
    <source>
        <strain evidence="11 12">DSM 18577</strain>
    </source>
</reference>
<evidence type="ECO:0000256" key="2">
    <source>
        <dbReference type="ARBA" id="ARBA00022714"/>
    </source>
</evidence>
<comment type="cofactor">
    <cofactor evidence="7">
        <name>[2Fe-2S] cluster</name>
        <dbReference type="ChEBI" id="CHEBI:190135"/>
    </cofactor>
</comment>
<evidence type="ECO:0000313" key="11">
    <source>
        <dbReference type="EMBL" id="TCK46631.1"/>
    </source>
</evidence>
<keyword evidence="6" id="KW-0411">Iron-sulfur</keyword>
<keyword evidence="5" id="KW-0408">Iron</keyword>
<proteinExistence type="inferred from homology"/>
<dbReference type="InterPro" id="IPR041854">
    <property type="entry name" value="BFD-like_2Fe2S-bd_dom_sf"/>
</dbReference>
<dbReference type="EMBL" id="SMGD01000017">
    <property type="protein sequence ID" value="TCK46631.1"/>
    <property type="molecule type" value="Genomic_DNA"/>
</dbReference>
<comment type="caution">
    <text evidence="11">The sequence shown here is derived from an EMBL/GenBank/DDBJ whole genome shotgun (WGS) entry which is preliminary data.</text>
</comment>
<dbReference type="InterPro" id="IPR007419">
    <property type="entry name" value="BFD-like_2Fe2S-bd_dom"/>
</dbReference>
<dbReference type="AlphaFoldDB" id="A0A4V2PND3"/>
<protein>
    <recommendedName>
        <fullName evidence="8">Bacterioferritin-associated ferredoxin</fullName>
    </recommendedName>
</protein>
<evidence type="ECO:0000256" key="5">
    <source>
        <dbReference type="ARBA" id="ARBA00023004"/>
    </source>
</evidence>
<gene>
    <name evidence="11" type="ORF">EV690_3216</name>
</gene>
<evidence type="ECO:0000256" key="6">
    <source>
        <dbReference type="ARBA" id="ARBA00023014"/>
    </source>
</evidence>
<keyword evidence="12" id="KW-1185">Reference proteome</keyword>
<dbReference type="RefSeq" id="WP_131913966.1">
    <property type="nucleotide sequence ID" value="NZ_OU594967.1"/>
</dbReference>
<evidence type="ECO:0000256" key="8">
    <source>
        <dbReference type="ARBA" id="ARBA00039386"/>
    </source>
</evidence>
<evidence type="ECO:0000256" key="3">
    <source>
        <dbReference type="ARBA" id="ARBA00022723"/>
    </source>
</evidence>
<feature type="domain" description="BFD-like [2Fe-2S]-binding" evidence="10">
    <location>
        <begin position="3"/>
        <end position="50"/>
    </location>
</feature>
<sequence length="66" mass="7416">MFVCICQGVTDSQIRQAVNEGKTSLAQIQQHLHVAQHCGRCTQATKTIIRQEIEKLAQQADFYEVA</sequence>
<name>A0A4V2PND3_9GAMM</name>
<accession>A0A4V2PND3</accession>
<keyword evidence="3" id="KW-0479">Metal-binding</keyword>
<dbReference type="Proteomes" id="UP000295565">
    <property type="component" value="Unassembled WGS sequence"/>
</dbReference>
<keyword evidence="4" id="KW-0249">Electron transport</keyword>
<organism evidence="11 12">
    <name type="scientific">Celerinatantimonas diazotrophica</name>
    <dbReference type="NCBI Taxonomy" id="412034"/>
    <lineage>
        <taxon>Bacteria</taxon>
        <taxon>Pseudomonadati</taxon>
        <taxon>Pseudomonadota</taxon>
        <taxon>Gammaproteobacteria</taxon>
        <taxon>Celerinatantimonadaceae</taxon>
        <taxon>Celerinatantimonas</taxon>
    </lineage>
</organism>
<dbReference type="Pfam" id="PF04324">
    <property type="entry name" value="Fer2_BFD"/>
    <property type="match status" value="1"/>
</dbReference>